<comment type="caution">
    <text evidence="1">The sequence shown here is derived from an EMBL/GenBank/DDBJ whole genome shotgun (WGS) entry which is preliminary data.</text>
</comment>
<reference evidence="1" key="1">
    <citation type="submission" date="2020-05" db="EMBL/GenBank/DDBJ databases">
        <title>Large-scale comparative analyses of tick genomes elucidate their genetic diversity and vector capacities.</title>
        <authorList>
            <person name="Jia N."/>
            <person name="Wang J."/>
            <person name="Shi W."/>
            <person name="Du L."/>
            <person name="Sun Y."/>
            <person name="Zhan W."/>
            <person name="Jiang J."/>
            <person name="Wang Q."/>
            <person name="Zhang B."/>
            <person name="Ji P."/>
            <person name="Sakyi L.B."/>
            <person name="Cui X."/>
            <person name="Yuan T."/>
            <person name="Jiang B."/>
            <person name="Yang W."/>
            <person name="Lam T.T.-Y."/>
            <person name="Chang Q."/>
            <person name="Ding S."/>
            <person name="Wang X."/>
            <person name="Zhu J."/>
            <person name="Ruan X."/>
            <person name="Zhao L."/>
            <person name="Wei J."/>
            <person name="Que T."/>
            <person name="Du C."/>
            <person name="Cheng J."/>
            <person name="Dai P."/>
            <person name="Han X."/>
            <person name="Huang E."/>
            <person name="Gao Y."/>
            <person name="Liu J."/>
            <person name="Shao H."/>
            <person name="Ye R."/>
            <person name="Li L."/>
            <person name="Wei W."/>
            <person name="Wang X."/>
            <person name="Wang C."/>
            <person name="Yang T."/>
            <person name="Huo Q."/>
            <person name="Li W."/>
            <person name="Guo W."/>
            <person name="Chen H."/>
            <person name="Zhou L."/>
            <person name="Ni X."/>
            <person name="Tian J."/>
            <person name="Zhou Y."/>
            <person name="Sheng Y."/>
            <person name="Liu T."/>
            <person name="Pan Y."/>
            <person name="Xia L."/>
            <person name="Li J."/>
            <person name="Zhao F."/>
            <person name="Cao W."/>
        </authorList>
    </citation>
    <scope>NUCLEOTIDE SEQUENCE</scope>
    <source>
        <strain evidence="1">Hyas-2018</strain>
    </source>
</reference>
<protein>
    <submittedName>
        <fullName evidence="1">Uncharacterized protein</fullName>
    </submittedName>
</protein>
<dbReference type="EMBL" id="CM023481">
    <property type="protein sequence ID" value="KAH6944001.1"/>
    <property type="molecule type" value="Genomic_DNA"/>
</dbReference>
<evidence type="ECO:0000313" key="1">
    <source>
        <dbReference type="EMBL" id="KAH6944001.1"/>
    </source>
</evidence>
<keyword evidence="2" id="KW-1185">Reference proteome</keyword>
<dbReference type="Proteomes" id="UP000821845">
    <property type="component" value="Chromosome 1"/>
</dbReference>
<proteinExistence type="predicted"/>
<sequence length="85" mass="9327">MTPRLVGESTVPRSNASLELSPLGAMRAAAWCRSHHSLLHQRSRTNGPTSRRARADGYAEREQRLSKEEAQAGPRNSISDIPGAY</sequence>
<evidence type="ECO:0000313" key="2">
    <source>
        <dbReference type="Proteomes" id="UP000821845"/>
    </source>
</evidence>
<gene>
    <name evidence="1" type="ORF">HPB50_001157</name>
</gene>
<name>A0ACB7TD07_HYAAI</name>
<accession>A0ACB7TD07</accession>
<organism evidence="1 2">
    <name type="scientific">Hyalomma asiaticum</name>
    <name type="common">Tick</name>
    <dbReference type="NCBI Taxonomy" id="266040"/>
    <lineage>
        <taxon>Eukaryota</taxon>
        <taxon>Metazoa</taxon>
        <taxon>Ecdysozoa</taxon>
        <taxon>Arthropoda</taxon>
        <taxon>Chelicerata</taxon>
        <taxon>Arachnida</taxon>
        <taxon>Acari</taxon>
        <taxon>Parasitiformes</taxon>
        <taxon>Ixodida</taxon>
        <taxon>Ixodoidea</taxon>
        <taxon>Ixodidae</taxon>
        <taxon>Hyalomminae</taxon>
        <taxon>Hyalomma</taxon>
    </lineage>
</organism>